<sequence length="86" mass="9961">HTFKICGVICVLDAETHKNGRTDIRNTSTGFCIYSYTILSTESAEHTFINIYLRGSKILRPKLILDLKSQPYIFIERSQNIQHQPY</sequence>
<dbReference type="AlphaFoldDB" id="A0A0K2V908"/>
<accession>A0A0K2V908</accession>
<reference evidence="1" key="1">
    <citation type="submission" date="2014-05" db="EMBL/GenBank/DDBJ databases">
        <authorList>
            <person name="Chronopoulou M."/>
        </authorList>
    </citation>
    <scope>NUCLEOTIDE SEQUENCE</scope>
    <source>
        <tissue evidence="1">Whole organism</tissue>
    </source>
</reference>
<evidence type="ECO:0000313" key="1">
    <source>
        <dbReference type="EMBL" id="CDW46810.1"/>
    </source>
</evidence>
<protein>
    <submittedName>
        <fullName evidence="1">Uncharacterized protein</fullName>
    </submittedName>
</protein>
<feature type="non-terminal residue" evidence="1">
    <location>
        <position position="1"/>
    </location>
</feature>
<organism evidence="1">
    <name type="scientific">Lepeophtheirus salmonis</name>
    <name type="common">Salmon louse</name>
    <name type="synonym">Caligus salmonis</name>
    <dbReference type="NCBI Taxonomy" id="72036"/>
    <lineage>
        <taxon>Eukaryota</taxon>
        <taxon>Metazoa</taxon>
        <taxon>Ecdysozoa</taxon>
        <taxon>Arthropoda</taxon>
        <taxon>Crustacea</taxon>
        <taxon>Multicrustacea</taxon>
        <taxon>Hexanauplia</taxon>
        <taxon>Copepoda</taxon>
        <taxon>Siphonostomatoida</taxon>
        <taxon>Caligidae</taxon>
        <taxon>Lepeophtheirus</taxon>
    </lineage>
</organism>
<dbReference type="EMBL" id="HACA01029449">
    <property type="protein sequence ID" value="CDW46810.1"/>
    <property type="molecule type" value="Transcribed_RNA"/>
</dbReference>
<proteinExistence type="predicted"/>
<name>A0A0K2V908_LEPSM</name>